<feature type="region of interest" description="Disordered" evidence="2">
    <location>
        <begin position="1"/>
        <end position="214"/>
    </location>
</feature>
<feature type="compositionally biased region" description="Acidic residues" evidence="2">
    <location>
        <begin position="80"/>
        <end position="90"/>
    </location>
</feature>
<dbReference type="PANTHER" id="PTHR15565">
    <property type="entry name" value="AATF PROTEIN APOPTOSIS ANTAGONIZING TRANSCRIPTION FACTOR"/>
    <property type="match status" value="1"/>
</dbReference>
<reference evidence="6" key="1">
    <citation type="submission" date="2025-08" db="UniProtKB">
        <authorList>
            <consortium name="RefSeq"/>
        </authorList>
    </citation>
    <scope>IDENTIFICATION</scope>
    <source>
        <strain evidence="6">S238N-H82</strain>
        <tissue evidence="6">Testes</tissue>
    </source>
</reference>
<evidence type="ECO:0000256" key="1">
    <source>
        <dbReference type="ARBA" id="ARBA00008966"/>
    </source>
</evidence>
<feature type="region of interest" description="Disordered" evidence="2">
    <location>
        <begin position="293"/>
        <end position="338"/>
    </location>
</feature>
<accession>A0A9J7HUP8</accession>
<evidence type="ECO:0000259" key="3">
    <source>
        <dbReference type="Pfam" id="PF08164"/>
    </source>
</evidence>
<feature type="compositionally biased region" description="Acidic residues" evidence="2">
    <location>
        <begin position="308"/>
        <end position="321"/>
    </location>
</feature>
<dbReference type="Pfam" id="PF08164">
    <property type="entry name" value="TRAUB"/>
    <property type="match status" value="1"/>
</dbReference>
<sequence length="543" mass="61611">MASLADEIAKLTNPAPKSIDPEDDIYTETSAKVADRFEEYDDDDDDDPRRPQHKQPVFLSSLDTKYAGKATSRSALQEDWGQDDSDDEGLDPSLVQPAFQIESSDDDDDDDDAVDENDDDEEEEKSSQKDTKQTSDVTFNPGTFTYQDDSDEDMYESDADDDKDESDNDEEEEEEEEDEDEENESEERDSQEGEGTEAWSFSTPQDTTQELAKAAATKCQLVTGLWDSLLESRIKLQKALPLTNQLPQPDKRSSFIKTGGDPFTAAAEAGAACLRGLLDTLLELQHELLEQNPETSALTGGGPNGEADASDEEITSEESDSESQAKEKKPSKKRRHEEVCDYPECLQKRHKLTQKFNLSTIEKWSEKTKLASGKYNSKAFSSFNKSVSEQIDQILGDQDRLVKRTQLKRSSYKVLGRGADKVKAEEQDLPAKFDPHLKEYDEEIFDDDDFYHQLLRELIEKKTTTDDPTELTKQWLEVQKLRKKVRKKVDTRASKGRKIRYDVHRKLVNFMAPVHNMAMSEEGCNELFSSLFGKKEKSSKTER</sequence>
<name>A0A9J7HUP8_BRAFL</name>
<dbReference type="KEGG" id="bfo:118407377"/>
<evidence type="ECO:0000256" key="2">
    <source>
        <dbReference type="SAM" id="MobiDB-lite"/>
    </source>
</evidence>
<dbReference type="OMA" id="INFMAPN"/>
<evidence type="ECO:0000313" key="5">
    <source>
        <dbReference type="Proteomes" id="UP000001554"/>
    </source>
</evidence>
<keyword evidence="5" id="KW-1185">Reference proteome</keyword>
<dbReference type="GeneID" id="118407377"/>
<dbReference type="AlphaFoldDB" id="A0A9J7HUP8"/>
<gene>
    <name evidence="6" type="primary">LOC118407377</name>
</gene>
<comment type="similarity">
    <text evidence="1">Belongs to the AATF family.</text>
</comment>
<dbReference type="PANTHER" id="PTHR15565:SF0">
    <property type="entry name" value="PROTEIN AATF"/>
    <property type="match status" value="1"/>
</dbReference>
<feature type="compositionally biased region" description="Polar residues" evidence="2">
    <location>
        <begin position="199"/>
        <end position="210"/>
    </location>
</feature>
<organism evidence="5 6">
    <name type="scientific">Branchiostoma floridae</name>
    <name type="common">Florida lancelet</name>
    <name type="synonym">Amphioxus</name>
    <dbReference type="NCBI Taxonomy" id="7739"/>
    <lineage>
        <taxon>Eukaryota</taxon>
        <taxon>Metazoa</taxon>
        <taxon>Chordata</taxon>
        <taxon>Cephalochordata</taxon>
        <taxon>Leptocardii</taxon>
        <taxon>Amphioxiformes</taxon>
        <taxon>Branchiostomatidae</taxon>
        <taxon>Branchiostoma</taxon>
    </lineage>
</organism>
<dbReference type="InterPro" id="IPR012617">
    <property type="entry name" value="AATF_C"/>
</dbReference>
<dbReference type="InterPro" id="IPR025160">
    <property type="entry name" value="AATF"/>
</dbReference>
<dbReference type="Proteomes" id="UP000001554">
    <property type="component" value="Unplaced"/>
</dbReference>
<dbReference type="GO" id="GO:0005730">
    <property type="term" value="C:nucleolus"/>
    <property type="evidence" value="ECO:0000318"/>
    <property type="project" value="GO_Central"/>
</dbReference>
<feature type="compositionally biased region" description="Polar residues" evidence="2">
    <location>
        <begin position="134"/>
        <end position="147"/>
    </location>
</feature>
<feature type="domain" description="Apoptosis-antagonizing transcription factor C-terminal" evidence="3">
    <location>
        <begin position="451"/>
        <end position="532"/>
    </location>
</feature>
<feature type="compositionally biased region" description="Acidic residues" evidence="2">
    <location>
        <begin position="103"/>
        <end position="124"/>
    </location>
</feature>
<evidence type="ECO:0000259" key="4">
    <source>
        <dbReference type="Pfam" id="PF13339"/>
    </source>
</evidence>
<dbReference type="InterPro" id="IPR039223">
    <property type="entry name" value="AATF/Bfr2"/>
</dbReference>
<dbReference type="Pfam" id="PF13339">
    <property type="entry name" value="AATF-Che1"/>
    <property type="match status" value="1"/>
</dbReference>
<proteinExistence type="inferred from homology"/>
<evidence type="ECO:0000313" key="6">
    <source>
        <dbReference type="RefSeq" id="XP_035663737.1"/>
    </source>
</evidence>
<feature type="domain" description="AATF leucine zipper-containing" evidence="4">
    <location>
        <begin position="211"/>
        <end position="367"/>
    </location>
</feature>
<dbReference type="RefSeq" id="XP_035663737.1">
    <property type="nucleotide sequence ID" value="XM_035807844.1"/>
</dbReference>
<dbReference type="OrthoDB" id="5783963at2759"/>
<feature type="compositionally biased region" description="Acidic residues" evidence="2">
    <location>
        <begin position="148"/>
        <end position="195"/>
    </location>
</feature>
<protein>
    <submittedName>
        <fullName evidence="6">Protein AATF-like</fullName>
    </submittedName>
</protein>